<evidence type="ECO:0000256" key="2">
    <source>
        <dbReference type="ARBA" id="ARBA00023163"/>
    </source>
</evidence>
<proteinExistence type="predicted"/>
<keyword evidence="1" id="KW-0805">Transcription regulation</keyword>
<evidence type="ECO:0000256" key="1">
    <source>
        <dbReference type="ARBA" id="ARBA00023015"/>
    </source>
</evidence>
<sequence>MDFEHSTQTKRKLTKYTKWMNEDGMDVVKGNTFESYFLGPLAFVEENTYTKHHVHLYFVRYLDRYEKVHFLGEDGQQADDDDEDSRHRKWSARALHSVPLTYNHHQHNVAGGGEGELKKNCVKRGWKDGESRAEQSRRKAWRSAMQRCSGGRRGGSSASTNAQTRERKGFQRTEKPSPWYGNR</sequence>
<dbReference type="PANTHER" id="PTHR22970:SF14">
    <property type="entry name" value="AT-RICH INTERACTIVE DOMAIN-CONTAINING PROTEIN 2"/>
    <property type="match status" value="1"/>
</dbReference>
<keyword evidence="2" id="KW-0804">Transcription</keyword>
<dbReference type="InterPro" id="IPR052406">
    <property type="entry name" value="Chromatin_Remodeling_Comp"/>
</dbReference>
<protein>
    <submittedName>
        <fullName evidence="5">Uncharacterized protein</fullName>
    </submittedName>
</protein>
<dbReference type="PANTHER" id="PTHR22970">
    <property type="entry name" value="AT-RICH INTERACTIVE DOMAIN-CONTAINING PROTEIN 2"/>
    <property type="match status" value="1"/>
</dbReference>
<name>A0AA40FH10_9HYME</name>
<feature type="region of interest" description="Disordered" evidence="4">
    <location>
        <begin position="125"/>
        <end position="183"/>
    </location>
</feature>
<comment type="caution">
    <text evidence="5">The sequence shown here is derived from an EMBL/GenBank/DDBJ whole genome shotgun (WGS) entry which is preliminary data.</text>
</comment>
<feature type="compositionally biased region" description="Basic and acidic residues" evidence="4">
    <location>
        <begin position="125"/>
        <end position="137"/>
    </location>
</feature>
<organism evidence="5 6">
    <name type="scientific">Melipona bicolor</name>
    <dbReference type="NCBI Taxonomy" id="60889"/>
    <lineage>
        <taxon>Eukaryota</taxon>
        <taxon>Metazoa</taxon>
        <taxon>Ecdysozoa</taxon>
        <taxon>Arthropoda</taxon>
        <taxon>Hexapoda</taxon>
        <taxon>Insecta</taxon>
        <taxon>Pterygota</taxon>
        <taxon>Neoptera</taxon>
        <taxon>Endopterygota</taxon>
        <taxon>Hymenoptera</taxon>
        <taxon>Apocrita</taxon>
        <taxon>Aculeata</taxon>
        <taxon>Apoidea</taxon>
        <taxon>Anthophila</taxon>
        <taxon>Apidae</taxon>
        <taxon>Melipona</taxon>
    </lineage>
</organism>
<dbReference type="Proteomes" id="UP001177670">
    <property type="component" value="Unassembled WGS sequence"/>
</dbReference>
<feature type="compositionally biased region" description="Basic and acidic residues" evidence="4">
    <location>
        <begin position="164"/>
        <end position="175"/>
    </location>
</feature>
<dbReference type="EMBL" id="JAHYIQ010000040">
    <property type="protein sequence ID" value="KAK1118896.1"/>
    <property type="molecule type" value="Genomic_DNA"/>
</dbReference>
<evidence type="ECO:0000313" key="6">
    <source>
        <dbReference type="Proteomes" id="UP001177670"/>
    </source>
</evidence>
<evidence type="ECO:0000256" key="3">
    <source>
        <dbReference type="ARBA" id="ARBA00023242"/>
    </source>
</evidence>
<accession>A0AA40FH10</accession>
<keyword evidence="6" id="KW-1185">Reference proteome</keyword>
<dbReference type="AlphaFoldDB" id="A0AA40FH10"/>
<reference evidence="5" key="1">
    <citation type="submission" date="2021-10" db="EMBL/GenBank/DDBJ databases">
        <title>Melipona bicolor Genome sequencing and assembly.</title>
        <authorList>
            <person name="Araujo N.S."/>
            <person name="Arias M.C."/>
        </authorList>
    </citation>
    <scope>NUCLEOTIDE SEQUENCE</scope>
    <source>
        <strain evidence="5">USP_2M_L1-L4_2017</strain>
        <tissue evidence="5">Whole body</tissue>
    </source>
</reference>
<keyword evidence="3" id="KW-0539">Nucleus</keyword>
<evidence type="ECO:0000313" key="5">
    <source>
        <dbReference type="EMBL" id="KAK1118896.1"/>
    </source>
</evidence>
<gene>
    <name evidence="5" type="ORF">K0M31_014666</name>
</gene>
<evidence type="ECO:0000256" key="4">
    <source>
        <dbReference type="SAM" id="MobiDB-lite"/>
    </source>
</evidence>